<dbReference type="EMBL" id="CP003273">
    <property type="protein sequence ID" value="AGL03177.1"/>
    <property type="molecule type" value="Genomic_DNA"/>
</dbReference>
<evidence type="ECO:0000313" key="1">
    <source>
        <dbReference type="EMBL" id="AGL03177.1"/>
    </source>
</evidence>
<dbReference type="eggNOG" id="COG5340">
    <property type="taxonomic scope" value="Bacteria"/>
</dbReference>
<dbReference type="RefSeq" id="WP_006520578.1">
    <property type="nucleotide sequence ID" value="NC_021184.1"/>
</dbReference>
<evidence type="ECO:0000313" key="2">
    <source>
        <dbReference type="Proteomes" id="UP000013520"/>
    </source>
</evidence>
<protein>
    <submittedName>
        <fullName evidence="1">Putative transcriptional regulator</fullName>
    </submittedName>
</protein>
<dbReference type="AlphaFoldDB" id="R4KNN7"/>
<organism evidence="1 2">
    <name type="scientific">Desulfoscipio gibsoniae DSM 7213</name>
    <dbReference type="NCBI Taxonomy" id="767817"/>
    <lineage>
        <taxon>Bacteria</taxon>
        <taxon>Bacillati</taxon>
        <taxon>Bacillota</taxon>
        <taxon>Clostridia</taxon>
        <taxon>Eubacteriales</taxon>
        <taxon>Desulfallaceae</taxon>
        <taxon>Desulfoscipio</taxon>
    </lineage>
</organism>
<dbReference type="HOGENOM" id="CLU_087902_0_0_9"/>
<reference evidence="1 2" key="1">
    <citation type="submission" date="2012-01" db="EMBL/GenBank/DDBJ databases">
        <title>Complete sequence of Desulfotomaculum gibsoniae DSM 7213.</title>
        <authorList>
            <consortium name="US DOE Joint Genome Institute"/>
            <person name="Lucas S."/>
            <person name="Han J."/>
            <person name="Lapidus A."/>
            <person name="Cheng J.-F."/>
            <person name="Goodwin L."/>
            <person name="Pitluck S."/>
            <person name="Peters L."/>
            <person name="Ovchinnikova G."/>
            <person name="Teshima H."/>
            <person name="Detter J.C."/>
            <person name="Han C."/>
            <person name="Tapia R."/>
            <person name="Land M."/>
            <person name="Hauser L."/>
            <person name="Kyrpides N."/>
            <person name="Ivanova N."/>
            <person name="Pagani I."/>
            <person name="Parshina S."/>
            <person name="Plugge C."/>
            <person name="Muyzer G."/>
            <person name="Kuever J."/>
            <person name="Ivanova A."/>
            <person name="Nazina T."/>
            <person name="Klenk H.-P."/>
            <person name="Brambilla E."/>
            <person name="Spring S."/>
            <person name="Stams A.F."/>
            <person name="Woyke T."/>
        </authorList>
    </citation>
    <scope>NUCLEOTIDE SEQUENCE [LARGE SCALE GENOMIC DNA]</scope>
    <source>
        <strain evidence="1 2">DSM 7213</strain>
    </source>
</reference>
<name>R4KNN7_9FIRM</name>
<accession>R4KNN7</accession>
<dbReference type="STRING" id="767817.Desgi_3868"/>
<sequence>MKMKYYEDFLKLEVFNFEEAQKVVGSTGNAKVLLNSYVKKGLVKRVRRNLYCAVNLEHRDAPANRYLIGSKINKSAYLTYNSAFDVHGLSHQVSFVVYIASDSKISDFEFEGILYKYVGKGIDEGVACYRSNEKIKFTDIERTVVDSIDRTDYCGGPHELDEILKICPVLDNEKLLKYLEAHNKKVLYKKAGYFLERHQQSLGITNELLSLMEKRTGNTKKYLSEEARSGGVLIKRWGLIVPETFEEKGDLFV</sequence>
<keyword evidence="2" id="KW-1185">Reference proteome</keyword>
<proteinExistence type="predicted"/>
<gene>
    <name evidence="1" type="ORF">Desgi_3868</name>
</gene>
<dbReference type="Proteomes" id="UP000013520">
    <property type="component" value="Chromosome"/>
</dbReference>
<dbReference type="KEGG" id="dgi:Desgi_3868"/>